<name>A0ACD5UQH6_AVESA</name>
<accession>A0ACD5UQH6</accession>
<evidence type="ECO:0000313" key="1">
    <source>
        <dbReference type="EnsemblPlants" id="AVESA.00010b.r2.2CG0304950.2.CDS"/>
    </source>
</evidence>
<reference evidence="1" key="2">
    <citation type="submission" date="2025-09" db="UniProtKB">
        <authorList>
            <consortium name="EnsemblPlants"/>
        </authorList>
    </citation>
    <scope>IDENTIFICATION</scope>
</reference>
<dbReference type="Proteomes" id="UP001732700">
    <property type="component" value="Chromosome 2C"/>
</dbReference>
<proteinExistence type="predicted"/>
<organism evidence="1 2">
    <name type="scientific">Avena sativa</name>
    <name type="common">Oat</name>
    <dbReference type="NCBI Taxonomy" id="4498"/>
    <lineage>
        <taxon>Eukaryota</taxon>
        <taxon>Viridiplantae</taxon>
        <taxon>Streptophyta</taxon>
        <taxon>Embryophyta</taxon>
        <taxon>Tracheophyta</taxon>
        <taxon>Spermatophyta</taxon>
        <taxon>Magnoliopsida</taxon>
        <taxon>Liliopsida</taxon>
        <taxon>Poales</taxon>
        <taxon>Poaceae</taxon>
        <taxon>BOP clade</taxon>
        <taxon>Pooideae</taxon>
        <taxon>Poodae</taxon>
        <taxon>Poeae</taxon>
        <taxon>Poeae Chloroplast Group 1 (Aveneae type)</taxon>
        <taxon>Aveninae</taxon>
        <taxon>Avena</taxon>
    </lineage>
</organism>
<evidence type="ECO:0000313" key="2">
    <source>
        <dbReference type="Proteomes" id="UP001732700"/>
    </source>
</evidence>
<keyword evidence="2" id="KW-1185">Reference proteome</keyword>
<sequence length="636" mass="69416">MKIDNERPYHSNVFHEIVSGGGPKVVGEPETETKQNLLEDKMVKQKSSSEHTFVKAEHQNGGKTRQIRIEDVSYDKDVVEINLPDAVVSSYYGGNFVKDVCIDEGVLSDQKPSAEKVESEKVFPNFDSSTGNENADLMEDIGVDPLKTAHKSQIVTLHVARATDGNTMEEIRVEPVKIAHEVKTQIVTLHDASATDGNTMEQYSPCEVHVLEDNETNEFTNLNVEKLSPRQLSSHEAAKQCQQKSTVIPETCETHKPFCDGEAIDEVASNDCYEIGASIAPEANNLNGLPVESASNGFSAAITEEDVGAELDERGLNPASHYNPFIAYGSLEDTWEPKYTLPTTVDDVSVVPICPLGKTDSFSDLVNGGALRGFDFVETAESRIGDSRLDSVGAHSSRLGVEPSEESHDQRGGLVERTDSFSDLVNGGAGGFGPILTDETKIKHSRLDSIEESSGRLDVQASEEINDQREDLVNETITEGAHVTGTSGTKPSDAKSDDHPECETDTFEDAHDFNPRDMEDGTNVMEDKKDSKSSRLAQTESLVQRNGPDSGRLLARTGMRNPFESSFSGASITSDALAPSAHIGNTSLRSDSSTTSNRSFAFPVLQTEWNSSPVKMAKADRRRDRGWGYRVLCCKF</sequence>
<dbReference type="EnsemblPlants" id="AVESA.00010b.r2.2CG0304950.2">
    <property type="protein sequence ID" value="AVESA.00010b.r2.2CG0304950.2.CDS"/>
    <property type="gene ID" value="AVESA.00010b.r2.2CG0304950"/>
</dbReference>
<protein>
    <submittedName>
        <fullName evidence="1">Uncharacterized protein</fullName>
    </submittedName>
</protein>
<reference evidence="1" key="1">
    <citation type="submission" date="2021-05" db="EMBL/GenBank/DDBJ databases">
        <authorList>
            <person name="Scholz U."/>
            <person name="Mascher M."/>
            <person name="Fiebig A."/>
        </authorList>
    </citation>
    <scope>NUCLEOTIDE SEQUENCE [LARGE SCALE GENOMIC DNA]</scope>
</reference>